<evidence type="ECO:0008006" key="3">
    <source>
        <dbReference type="Google" id="ProtNLM"/>
    </source>
</evidence>
<dbReference type="AlphaFoldDB" id="A0A401ZZR7"/>
<dbReference type="EMBL" id="BIFR01000001">
    <property type="protein sequence ID" value="GCE12377.1"/>
    <property type="molecule type" value="Genomic_DNA"/>
</dbReference>
<dbReference type="RefSeq" id="WP_126580007.1">
    <property type="nucleotide sequence ID" value="NZ_BIFR01000001.1"/>
</dbReference>
<accession>A0A401ZZR7</accession>
<proteinExistence type="predicted"/>
<sequence length="322" mass="37160">MPQLTVYTNAFHNCRGITLSAMLLRLGVPIDYVWHQAGLIYQEEEKTLKIDPYYQDITENDHGVKWMIEHDTDLESYVKRLYDILQSGHTIALMIDTYYLPYSIYYERVHHPHTVEACAIEDGHVIIADHPYQFYGPVALHDLKKSLDSYYTTLLPGPYGLLYAEAINVPRTYTREDLYQAIADNCAVMETKRLYDLRHAPPTAKIGMDAVNATLQKVEEIMQQDLAVVEEELDTIFGALKEIANSRHFFYKYLTLFQEEALATVIQETSQNWIVASHLVLRGKAVGDLPIMWPRVKKRLVVAKEKELNNIQLLHDFLASRP</sequence>
<evidence type="ECO:0000313" key="2">
    <source>
        <dbReference type="Proteomes" id="UP000287352"/>
    </source>
</evidence>
<gene>
    <name evidence="1" type="ORF">KTT_22360</name>
</gene>
<organism evidence="1 2">
    <name type="scientific">Tengunoibacter tsumagoiensis</name>
    <dbReference type="NCBI Taxonomy" id="2014871"/>
    <lineage>
        <taxon>Bacteria</taxon>
        <taxon>Bacillati</taxon>
        <taxon>Chloroflexota</taxon>
        <taxon>Ktedonobacteria</taxon>
        <taxon>Ktedonobacterales</taxon>
        <taxon>Dictyobacteraceae</taxon>
        <taxon>Tengunoibacter</taxon>
    </lineage>
</organism>
<evidence type="ECO:0000313" key="1">
    <source>
        <dbReference type="EMBL" id="GCE12377.1"/>
    </source>
</evidence>
<dbReference type="Proteomes" id="UP000287352">
    <property type="component" value="Unassembled WGS sequence"/>
</dbReference>
<protein>
    <recommendedName>
        <fullName evidence="3">Butirosin biosynthesis protein H N-terminal domain-containing protein</fullName>
    </recommendedName>
</protein>
<keyword evidence="2" id="KW-1185">Reference proteome</keyword>
<reference evidence="2" key="1">
    <citation type="submission" date="2018-12" db="EMBL/GenBank/DDBJ databases">
        <title>Tengunoibacter tsumagoiensis gen. nov., sp. nov., Dictyobacter kobayashii sp. nov., D. alpinus sp. nov., and D. joshuensis sp. nov. and description of Dictyobacteraceae fam. nov. within the order Ktedonobacterales isolated from Tengu-no-mugimeshi.</title>
        <authorList>
            <person name="Wang C.M."/>
            <person name="Zheng Y."/>
            <person name="Sakai Y."/>
            <person name="Toyoda A."/>
            <person name="Minakuchi Y."/>
            <person name="Abe K."/>
            <person name="Yokota A."/>
            <person name="Yabe S."/>
        </authorList>
    </citation>
    <scope>NUCLEOTIDE SEQUENCE [LARGE SCALE GENOMIC DNA]</scope>
    <source>
        <strain evidence="2">Uno3</strain>
    </source>
</reference>
<name>A0A401ZZR7_9CHLR</name>
<comment type="caution">
    <text evidence="1">The sequence shown here is derived from an EMBL/GenBank/DDBJ whole genome shotgun (WGS) entry which is preliminary data.</text>
</comment>